<dbReference type="PANTHER" id="PTHR43744">
    <property type="entry name" value="ABC TRANSPORTER PERMEASE PROTEIN MG189-RELATED-RELATED"/>
    <property type="match status" value="1"/>
</dbReference>
<dbReference type="EMBL" id="RPFW01000001">
    <property type="protein sequence ID" value="TVZ07440.1"/>
    <property type="molecule type" value="Genomic_DNA"/>
</dbReference>
<dbReference type="PANTHER" id="PTHR43744:SF12">
    <property type="entry name" value="ABC TRANSPORTER PERMEASE PROTEIN MG189-RELATED"/>
    <property type="match status" value="1"/>
</dbReference>
<keyword evidence="10" id="KW-1185">Reference proteome</keyword>
<evidence type="ECO:0000256" key="3">
    <source>
        <dbReference type="ARBA" id="ARBA00022475"/>
    </source>
</evidence>
<evidence type="ECO:0000256" key="5">
    <source>
        <dbReference type="ARBA" id="ARBA00022989"/>
    </source>
</evidence>
<gene>
    <name evidence="9" type="ORF">EAS64_04565</name>
</gene>
<dbReference type="AlphaFoldDB" id="A0A6P2C886"/>
<dbReference type="GO" id="GO:0055085">
    <property type="term" value="P:transmembrane transport"/>
    <property type="evidence" value="ECO:0007669"/>
    <property type="project" value="InterPro"/>
</dbReference>
<evidence type="ECO:0000256" key="6">
    <source>
        <dbReference type="ARBA" id="ARBA00023136"/>
    </source>
</evidence>
<feature type="domain" description="ABC transmembrane type-1" evidence="8">
    <location>
        <begin position="91"/>
        <end position="283"/>
    </location>
</feature>
<comment type="similarity">
    <text evidence="7">Belongs to the binding-protein-dependent transport system permease family.</text>
</comment>
<name>A0A6P2C886_9ACTN</name>
<dbReference type="InterPro" id="IPR035906">
    <property type="entry name" value="MetI-like_sf"/>
</dbReference>
<dbReference type="CDD" id="cd06261">
    <property type="entry name" value="TM_PBP2"/>
    <property type="match status" value="1"/>
</dbReference>
<dbReference type="Pfam" id="PF00528">
    <property type="entry name" value="BPD_transp_1"/>
    <property type="match status" value="1"/>
</dbReference>
<keyword evidence="3" id="KW-1003">Cell membrane</keyword>
<evidence type="ECO:0000256" key="1">
    <source>
        <dbReference type="ARBA" id="ARBA00004651"/>
    </source>
</evidence>
<dbReference type="SUPFAM" id="SSF161098">
    <property type="entry name" value="MetI-like"/>
    <property type="match status" value="1"/>
</dbReference>
<keyword evidence="2 7" id="KW-0813">Transport</keyword>
<feature type="transmembrane region" description="Helical" evidence="7">
    <location>
        <begin position="206"/>
        <end position="227"/>
    </location>
</feature>
<organism evidence="9 10">
    <name type="scientific">Trebonia kvetii</name>
    <dbReference type="NCBI Taxonomy" id="2480626"/>
    <lineage>
        <taxon>Bacteria</taxon>
        <taxon>Bacillati</taxon>
        <taxon>Actinomycetota</taxon>
        <taxon>Actinomycetes</taxon>
        <taxon>Streptosporangiales</taxon>
        <taxon>Treboniaceae</taxon>
        <taxon>Trebonia</taxon>
    </lineage>
</organism>
<evidence type="ECO:0000256" key="4">
    <source>
        <dbReference type="ARBA" id="ARBA00022692"/>
    </source>
</evidence>
<dbReference type="RefSeq" id="WP_145852345.1">
    <property type="nucleotide sequence ID" value="NZ_RPFW01000001.1"/>
</dbReference>
<evidence type="ECO:0000259" key="8">
    <source>
        <dbReference type="PROSITE" id="PS50928"/>
    </source>
</evidence>
<accession>A0A6P2C886</accession>
<dbReference type="OrthoDB" id="2063054at2"/>
<keyword evidence="6 7" id="KW-0472">Membrane</keyword>
<keyword evidence="4 7" id="KW-0812">Transmembrane</keyword>
<feature type="transmembrane region" description="Helical" evidence="7">
    <location>
        <begin position="159"/>
        <end position="180"/>
    </location>
</feature>
<proteinExistence type="inferred from homology"/>
<comment type="subcellular location">
    <subcellularLocation>
        <location evidence="1 7">Cell membrane</location>
        <topology evidence="1 7">Multi-pass membrane protein</topology>
    </subcellularLocation>
</comment>
<dbReference type="GO" id="GO:0005886">
    <property type="term" value="C:plasma membrane"/>
    <property type="evidence" value="ECO:0007669"/>
    <property type="project" value="UniProtKB-SubCell"/>
</dbReference>
<feature type="transmembrane region" description="Helical" evidence="7">
    <location>
        <begin position="28"/>
        <end position="49"/>
    </location>
</feature>
<dbReference type="Proteomes" id="UP000460272">
    <property type="component" value="Unassembled WGS sequence"/>
</dbReference>
<feature type="transmembrane region" description="Helical" evidence="7">
    <location>
        <begin position="262"/>
        <end position="284"/>
    </location>
</feature>
<evidence type="ECO:0000313" key="10">
    <source>
        <dbReference type="Proteomes" id="UP000460272"/>
    </source>
</evidence>
<feature type="transmembrane region" description="Helical" evidence="7">
    <location>
        <begin position="96"/>
        <end position="117"/>
    </location>
</feature>
<sequence>MAVRAEARLVRPARSRAHAAPKVSRSGILATAFMFVCAVYFLLPAWWLVVSSTKGPSTLYSSEGFWFSQFRFASNLTGLFSYDGGIYWHWLVNTLLYAGVGALGATVLAAAAGYALAKYDFRGRHLVFSVILGGVLVPGTALALPLYLLMSKVELTNTYWAVFLPSLVSPFGVYLARVYAEASIPNELIEAGRIDGASEGRIFRTVALRIMSPALVTMFLFQFVAIWNNFFLPLVMLSNTNLYPVTLGLYTWNNEYGQAPQLVSYVVIGSLISVIPLVIAFLSLQRFWRSGLAAGGVKL</sequence>
<dbReference type="InterPro" id="IPR000515">
    <property type="entry name" value="MetI-like"/>
</dbReference>
<feature type="transmembrane region" description="Helical" evidence="7">
    <location>
        <begin position="126"/>
        <end position="147"/>
    </location>
</feature>
<evidence type="ECO:0000313" key="9">
    <source>
        <dbReference type="EMBL" id="TVZ07440.1"/>
    </source>
</evidence>
<comment type="caution">
    <text evidence="9">The sequence shown here is derived from an EMBL/GenBank/DDBJ whole genome shotgun (WGS) entry which is preliminary data.</text>
</comment>
<evidence type="ECO:0000256" key="2">
    <source>
        <dbReference type="ARBA" id="ARBA00022448"/>
    </source>
</evidence>
<protein>
    <submittedName>
        <fullName evidence="9">Carbohydrate ABC transporter permease</fullName>
    </submittedName>
</protein>
<reference evidence="9 10" key="1">
    <citation type="submission" date="2018-11" db="EMBL/GenBank/DDBJ databases">
        <title>Trebonia kvetii gen.nov., sp.nov., a novel acidophilic actinobacterium, and proposal of the new actinobacterial family Treboniaceae fam. nov.</title>
        <authorList>
            <person name="Rapoport D."/>
            <person name="Sagova-Mareckova M."/>
            <person name="Sedlacek I."/>
            <person name="Provaznik J."/>
            <person name="Kralova S."/>
            <person name="Pavlinic D."/>
            <person name="Benes V."/>
            <person name="Kopecky J."/>
        </authorList>
    </citation>
    <scope>NUCLEOTIDE SEQUENCE [LARGE SCALE GENOMIC DNA]</scope>
    <source>
        <strain evidence="9 10">15Tr583</strain>
    </source>
</reference>
<dbReference type="Gene3D" id="1.10.3720.10">
    <property type="entry name" value="MetI-like"/>
    <property type="match status" value="1"/>
</dbReference>
<evidence type="ECO:0000256" key="7">
    <source>
        <dbReference type="RuleBase" id="RU363032"/>
    </source>
</evidence>
<dbReference type="PROSITE" id="PS50928">
    <property type="entry name" value="ABC_TM1"/>
    <property type="match status" value="1"/>
</dbReference>
<keyword evidence="5 7" id="KW-1133">Transmembrane helix</keyword>